<dbReference type="PROSITE" id="PS51257">
    <property type="entry name" value="PROKAR_LIPOPROTEIN"/>
    <property type="match status" value="1"/>
</dbReference>
<accession>A0ABN0Z806</accession>
<comment type="caution">
    <text evidence="2">The sequence shown here is derived from an EMBL/GenBank/DDBJ whole genome shotgun (WGS) entry which is preliminary data.</text>
</comment>
<sequence>MKWVITIAMTGILVLGLSGCGTPENDQGKSENTSGNQEQQTEMDGHSNDGSDKGQNNHEADEGQTKNGQNQPDNKAAEKPPVETLSHTFQQLLIQETNKNGRVQTFDSKSELIKKLTDVTTKELAQMYVNEYYHEKDGKLYLEAQDAPVWINTNQPYQTKKLSDQTYQVIQEAESELYGAYTLTVTFQLQDGQWKINKRNRTRKDVNDQGNNHANNEQELTRKEAQKLVRDHAGLTNKPNVKVEYDHMENDRYVIHVYDVVDHEQDSASHTATRNWYYVEPKTGGIQSMF</sequence>
<reference evidence="2 3" key="1">
    <citation type="journal article" date="2019" name="Int. J. Syst. Evol. Microbiol.">
        <title>The Global Catalogue of Microorganisms (GCM) 10K type strain sequencing project: providing services to taxonomists for standard genome sequencing and annotation.</title>
        <authorList>
            <consortium name="The Broad Institute Genomics Platform"/>
            <consortium name="The Broad Institute Genome Sequencing Center for Infectious Disease"/>
            <person name="Wu L."/>
            <person name="Ma J."/>
        </authorList>
    </citation>
    <scope>NUCLEOTIDE SEQUENCE [LARGE SCALE GENOMIC DNA]</scope>
    <source>
        <strain evidence="2 3">JCM 12149</strain>
    </source>
</reference>
<name>A0ABN0Z806_9BACI</name>
<dbReference type="Proteomes" id="UP001501459">
    <property type="component" value="Unassembled WGS sequence"/>
</dbReference>
<gene>
    <name evidence="2" type="ORF">GCM10008983_11910</name>
</gene>
<evidence type="ECO:0008006" key="4">
    <source>
        <dbReference type="Google" id="ProtNLM"/>
    </source>
</evidence>
<feature type="compositionally biased region" description="Polar residues" evidence="1">
    <location>
        <begin position="30"/>
        <end position="42"/>
    </location>
</feature>
<organism evidence="2 3">
    <name type="scientific">Lentibacillus halophilus</name>
    <dbReference type="NCBI Taxonomy" id="295065"/>
    <lineage>
        <taxon>Bacteria</taxon>
        <taxon>Bacillati</taxon>
        <taxon>Bacillota</taxon>
        <taxon>Bacilli</taxon>
        <taxon>Bacillales</taxon>
        <taxon>Bacillaceae</taxon>
        <taxon>Lentibacillus</taxon>
    </lineage>
</organism>
<dbReference type="EMBL" id="BAAADM010000031">
    <property type="protein sequence ID" value="GAA0436817.1"/>
    <property type="molecule type" value="Genomic_DNA"/>
</dbReference>
<dbReference type="Gene3D" id="3.10.450.420">
    <property type="match status" value="1"/>
</dbReference>
<dbReference type="RefSeq" id="WP_343751780.1">
    <property type="nucleotide sequence ID" value="NZ_BAAADM010000031.1"/>
</dbReference>
<dbReference type="InterPro" id="IPR053749">
    <property type="entry name" value="TA_system-associated_sf"/>
</dbReference>
<feature type="region of interest" description="Disordered" evidence="1">
    <location>
        <begin position="21"/>
        <end position="82"/>
    </location>
</feature>
<evidence type="ECO:0000313" key="3">
    <source>
        <dbReference type="Proteomes" id="UP001501459"/>
    </source>
</evidence>
<evidence type="ECO:0000256" key="1">
    <source>
        <dbReference type="SAM" id="MobiDB-lite"/>
    </source>
</evidence>
<keyword evidence="3" id="KW-1185">Reference proteome</keyword>
<feature type="compositionally biased region" description="Basic and acidic residues" evidence="1">
    <location>
        <begin position="43"/>
        <end position="64"/>
    </location>
</feature>
<protein>
    <recommendedName>
        <fullName evidence="4">Lipoprotein</fullName>
    </recommendedName>
</protein>
<evidence type="ECO:0000313" key="2">
    <source>
        <dbReference type="EMBL" id="GAA0436817.1"/>
    </source>
</evidence>
<proteinExistence type="predicted"/>